<protein>
    <submittedName>
        <fullName evidence="1">Uncharacterized protein</fullName>
    </submittedName>
</protein>
<gene>
    <name evidence="1" type="ORF">ACFQ41_10580</name>
</gene>
<dbReference type="RefSeq" id="WP_268886763.1">
    <property type="nucleotide sequence ID" value="NZ_BOLV01000011.1"/>
</dbReference>
<reference evidence="2" key="1">
    <citation type="journal article" date="2019" name="Int. J. Syst. Evol. Microbiol.">
        <title>The Global Catalogue of Microorganisms (GCM) 10K type strain sequencing project: providing services to taxonomists for standard genome sequencing and annotation.</title>
        <authorList>
            <consortium name="The Broad Institute Genomics Platform"/>
            <consortium name="The Broad Institute Genome Sequencing Center for Infectious Disease"/>
            <person name="Wu L."/>
            <person name="Ma J."/>
        </authorList>
    </citation>
    <scope>NUCLEOTIDE SEQUENCE [LARGE SCALE GENOMIC DNA]</scope>
    <source>
        <strain evidence="2">CCM 9110</strain>
    </source>
</reference>
<proteinExistence type="predicted"/>
<name>A0ABW4BGZ0_9LACO</name>
<dbReference type="Proteomes" id="UP001597199">
    <property type="component" value="Unassembled WGS sequence"/>
</dbReference>
<organism evidence="1 2">
    <name type="scientific">Lacticaseibacillus suilingensis</name>
    <dbReference type="NCBI Taxonomy" id="2799577"/>
    <lineage>
        <taxon>Bacteria</taxon>
        <taxon>Bacillati</taxon>
        <taxon>Bacillota</taxon>
        <taxon>Bacilli</taxon>
        <taxon>Lactobacillales</taxon>
        <taxon>Lactobacillaceae</taxon>
        <taxon>Lacticaseibacillus</taxon>
    </lineage>
</organism>
<accession>A0ABW4BGZ0</accession>
<evidence type="ECO:0000313" key="1">
    <source>
        <dbReference type="EMBL" id="MFD1399752.1"/>
    </source>
</evidence>
<dbReference type="EMBL" id="JBHTOA010000040">
    <property type="protein sequence ID" value="MFD1399752.1"/>
    <property type="molecule type" value="Genomic_DNA"/>
</dbReference>
<comment type="caution">
    <text evidence="1">The sequence shown here is derived from an EMBL/GenBank/DDBJ whole genome shotgun (WGS) entry which is preliminary data.</text>
</comment>
<sequence length="40" mass="4331">MTGTQSNGELCQRVERCLAKALCRLPTKEVVLTAGVVARK</sequence>
<evidence type="ECO:0000313" key="2">
    <source>
        <dbReference type="Proteomes" id="UP001597199"/>
    </source>
</evidence>
<keyword evidence="2" id="KW-1185">Reference proteome</keyword>